<dbReference type="SUPFAM" id="SSF49785">
    <property type="entry name" value="Galactose-binding domain-like"/>
    <property type="match status" value="1"/>
</dbReference>
<dbReference type="AlphaFoldDB" id="A0AAN9BMY5"/>
<evidence type="ECO:0000313" key="12">
    <source>
        <dbReference type="Proteomes" id="UP001374579"/>
    </source>
</evidence>
<feature type="active site" description="Proton donor" evidence="4">
    <location>
        <position position="212"/>
    </location>
</feature>
<dbReference type="Proteomes" id="UP001374579">
    <property type="component" value="Unassembled WGS sequence"/>
</dbReference>
<dbReference type="PRINTS" id="PR00742">
    <property type="entry name" value="GLHYDRLASE35"/>
</dbReference>
<protein>
    <recommendedName>
        <fullName evidence="5">Beta-galactosidase</fullName>
        <ecNumber evidence="5">3.2.1.23</ecNumber>
    </recommendedName>
</protein>
<dbReference type="InterPro" id="IPR008979">
    <property type="entry name" value="Galactose-bd-like_sf"/>
</dbReference>
<keyword evidence="7" id="KW-1133">Transmembrane helix</keyword>
<keyword evidence="2 5" id="KW-0378">Hydrolase</keyword>
<proteinExistence type="inferred from homology"/>
<comment type="catalytic activity">
    <reaction evidence="5">
        <text>Hydrolysis of terminal non-reducing beta-D-galactose residues in beta-D-galactosides.</text>
        <dbReference type="EC" id="3.2.1.23"/>
    </reaction>
</comment>
<feature type="domain" description="Beta-galactosidase galactose-binding" evidence="10">
    <location>
        <begin position="577"/>
        <end position="636"/>
    </location>
</feature>
<evidence type="ECO:0000259" key="9">
    <source>
        <dbReference type="Pfam" id="PF21317"/>
    </source>
</evidence>
<dbReference type="InterPro" id="IPR001944">
    <property type="entry name" value="Glycoside_Hdrlase_35"/>
</dbReference>
<dbReference type="InterPro" id="IPR048912">
    <property type="entry name" value="BetaGal1-like_ABD1"/>
</dbReference>
<dbReference type="FunFam" id="2.60.120.260:FF:000049">
    <property type="entry name" value="Beta-galactosidase"/>
    <property type="match status" value="1"/>
</dbReference>
<feature type="active site" description="Nucleophile" evidence="4">
    <location>
        <position position="289"/>
    </location>
</feature>
<dbReference type="PROSITE" id="PS01182">
    <property type="entry name" value="GLYCOSYL_HYDROL_F35"/>
    <property type="match status" value="1"/>
</dbReference>
<name>A0AAN9BMY5_9CAEN</name>
<comment type="caution">
    <text evidence="11">The sequence shown here is derived from an EMBL/GenBank/DDBJ whole genome shotgun (WGS) entry which is preliminary data.</text>
</comment>
<dbReference type="EMBL" id="JBAMIC010000007">
    <property type="protein sequence ID" value="KAK7106330.1"/>
    <property type="molecule type" value="Genomic_DNA"/>
</dbReference>
<dbReference type="Gene3D" id="2.60.120.260">
    <property type="entry name" value="Galactose-binding domain-like"/>
    <property type="match status" value="2"/>
</dbReference>
<dbReference type="SUPFAM" id="SSF51445">
    <property type="entry name" value="(Trans)glycosidases"/>
    <property type="match status" value="1"/>
</dbReference>
<sequence>MRTTMLRERQKKRLYLLAAAVAVIVWYYYFYGYPWSGPDARSDNLNVIDPLEDDVEGLTFTKRQFFLNTKPFRILSGAMHYFRVPSEYWQDRMMKMKACGLNTLETYVSWNLHEPVPGKFNFTGMLNLRKYLELAHSEGLYVILRPGPYICSEWDFGGMPSWLLADQKMKVRSNYQGYQEAITRFFGYLLPQVTDLQFKRGGPIIAVQVENEFGSFSTEVNHLMFIKGLLRLHGIKELLVTSDGSEGLVRAPFYQDALPTVNFKDTEQGRTGFEVIKQENPDFPLMVMEFWTGWFDHWGQPHNTDDLSVYAERVATILDSGASINFYMFHGGTNFGFMAGANEFSHYKADVTSYDYDAPLTEAGDITEKYMKTRELILEKIYKPLGILQLPVVPANVPRVEYAKLRMAEMMTWKDLTSHIMKTGHSERPMPMEMYKFDSGLGQSYGYIIYRKQIGSGNWLELPGKVRDRAQVLLNTWSVTTFDSDSKKLEVQMHASQPNNLLEIVVENLGRVNFINHKAPDPDILNKQRKGLDGDVKIDGKFVTDWNALALDFDQEFLYKISRASEWKSFIPQKNSPTLYRAQMVIAGTPADTFLNMKDWKKGIVIVNGMNLGRYWEIGPQRTLYIPAPFLKSGMNEFLIFEEHASGEYLYFQKEPQLG</sequence>
<comment type="similarity">
    <text evidence="1 6">Belongs to the glycosyl hydrolase 35 family.</text>
</comment>
<keyword evidence="12" id="KW-1185">Reference proteome</keyword>
<dbReference type="Pfam" id="PF21317">
    <property type="entry name" value="BetaGal_ABD_1"/>
    <property type="match status" value="1"/>
</dbReference>
<evidence type="ECO:0000256" key="7">
    <source>
        <dbReference type="SAM" id="Phobius"/>
    </source>
</evidence>
<dbReference type="FunFam" id="3.20.20.80:FF:000115">
    <property type="entry name" value="Beta-galactosidase"/>
    <property type="match status" value="1"/>
</dbReference>
<evidence type="ECO:0000256" key="1">
    <source>
        <dbReference type="ARBA" id="ARBA00009809"/>
    </source>
</evidence>
<dbReference type="GO" id="GO:0005975">
    <property type="term" value="P:carbohydrate metabolic process"/>
    <property type="evidence" value="ECO:0007669"/>
    <property type="project" value="InterPro"/>
</dbReference>
<dbReference type="Pfam" id="PF21467">
    <property type="entry name" value="BetaGal_gal-bd"/>
    <property type="match status" value="1"/>
</dbReference>
<reference evidence="11 12" key="1">
    <citation type="submission" date="2024-02" db="EMBL/GenBank/DDBJ databases">
        <title>Chromosome-scale genome assembly of the rough periwinkle Littorina saxatilis.</title>
        <authorList>
            <person name="De Jode A."/>
            <person name="Faria R."/>
            <person name="Formenti G."/>
            <person name="Sims Y."/>
            <person name="Smith T.P."/>
            <person name="Tracey A."/>
            <person name="Wood J.M.D."/>
            <person name="Zagrodzka Z.B."/>
            <person name="Johannesson K."/>
            <person name="Butlin R.K."/>
            <person name="Leder E.H."/>
        </authorList>
    </citation>
    <scope>NUCLEOTIDE SEQUENCE [LARGE SCALE GENOMIC DNA]</scope>
    <source>
        <strain evidence="11">Snail1</strain>
        <tissue evidence="11">Muscle</tissue>
    </source>
</reference>
<organism evidence="11 12">
    <name type="scientific">Littorina saxatilis</name>
    <dbReference type="NCBI Taxonomy" id="31220"/>
    <lineage>
        <taxon>Eukaryota</taxon>
        <taxon>Metazoa</taxon>
        <taxon>Spiralia</taxon>
        <taxon>Lophotrochozoa</taxon>
        <taxon>Mollusca</taxon>
        <taxon>Gastropoda</taxon>
        <taxon>Caenogastropoda</taxon>
        <taxon>Littorinimorpha</taxon>
        <taxon>Littorinoidea</taxon>
        <taxon>Littorinidae</taxon>
        <taxon>Littorina</taxon>
    </lineage>
</organism>
<evidence type="ECO:0000256" key="3">
    <source>
        <dbReference type="ARBA" id="ARBA00023295"/>
    </source>
</evidence>
<gene>
    <name evidence="11" type="ORF">V1264_017596</name>
</gene>
<dbReference type="PIRSF" id="PIRSF006336">
    <property type="entry name" value="B-gal"/>
    <property type="match status" value="1"/>
</dbReference>
<evidence type="ECO:0000256" key="5">
    <source>
        <dbReference type="RuleBase" id="RU000675"/>
    </source>
</evidence>
<keyword evidence="7" id="KW-0812">Transmembrane</keyword>
<dbReference type="InterPro" id="IPR031330">
    <property type="entry name" value="Gly_Hdrlase_35_cat"/>
</dbReference>
<dbReference type="InterPro" id="IPR019801">
    <property type="entry name" value="Glyco_hydro_35_CS"/>
</dbReference>
<evidence type="ECO:0000313" key="11">
    <source>
        <dbReference type="EMBL" id="KAK7106330.1"/>
    </source>
</evidence>
<dbReference type="InterPro" id="IPR026283">
    <property type="entry name" value="B-gal_1-like"/>
</dbReference>
<feature type="domain" description="Beta-galactosidase 1-like first all-beta" evidence="9">
    <location>
        <begin position="441"/>
        <end position="551"/>
    </location>
</feature>
<feature type="transmembrane region" description="Helical" evidence="7">
    <location>
        <begin position="12"/>
        <end position="31"/>
    </location>
</feature>
<keyword evidence="7" id="KW-0472">Membrane</keyword>
<dbReference type="Gene3D" id="3.20.20.80">
    <property type="entry name" value="Glycosidases"/>
    <property type="match status" value="1"/>
</dbReference>
<dbReference type="InterPro" id="IPR017853">
    <property type="entry name" value="GH"/>
</dbReference>
<dbReference type="EC" id="3.2.1.23" evidence="5"/>
<evidence type="ECO:0000256" key="4">
    <source>
        <dbReference type="PIRSR" id="PIRSR006336-1"/>
    </source>
</evidence>
<dbReference type="PANTHER" id="PTHR23421">
    <property type="entry name" value="BETA-GALACTOSIDASE RELATED"/>
    <property type="match status" value="1"/>
</dbReference>
<evidence type="ECO:0000259" key="8">
    <source>
        <dbReference type="Pfam" id="PF01301"/>
    </source>
</evidence>
<evidence type="ECO:0000259" key="10">
    <source>
        <dbReference type="Pfam" id="PF21467"/>
    </source>
</evidence>
<evidence type="ECO:0000256" key="2">
    <source>
        <dbReference type="ARBA" id="ARBA00022801"/>
    </source>
</evidence>
<feature type="domain" description="Glycoside hydrolase 35 catalytic" evidence="8">
    <location>
        <begin position="64"/>
        <end position="377"/>
    </location>
</feature>
<dbReference type="InterPro" id="IPR048913">
    <property type="entry name" value="BetaGal_gal-bd"/>
</dbReference>
<evidence type="ECO:0000256" key="6">
    <source>
        <dbReference type="RuleBase" id="RU003679"/>
    </source>
</evidence>
<dbReference type="GO" id="GO:0004565">
    <property type="term" value="F:beta-galactosidase activity"/>
    <property type="evidence" value="ECO:0007669"/>
    <property type="project" value="UniProtKB-EC"/>
</dbReference>
<dbReference type="Pfam" id="PF01301">
    <property type="entry name" value="Glyco_hydro_35"/>
    <property type="match status" value="1"/>
</dbReference>
<keyword evidence="3 5" id="KW-0326">Glycosidase</keyword>
<accession>A0AAN9BMY5</accession>